<dbReference type="Proteomes" id="UP000235145">
    <property type="component" value="Unassembled WGS sequence"/>
</dbReference>
<reference evidence="1 2" key="1">
    <citation type="journal article" date="2017" name="Nat. Commun.">
        <title>Genome assembly with in vitro proximity ligation data and whole-genome triplication in lettuce.</title>
        <authorList>
            <person name="Reyes-Chin-Wo S."/>
            <person name="Wang Z."/>
            <person name="Yang X."/>
            <person name="Kozik A."/>
            <person name="Arikit S."/>
            <person name="Song C."/>
            <person name="Xia L."/>
            <person name="Froenicke L."/>
            <person name="Lavelle D.O."/>
            <person name="Truco M.J."/>
            <person name="Xia R."/>
            <person name="Zhu S."/>
            <person name="Xu C."/>
            <person name="Xu H."/>
            <person name="Xu X."/>
            <person name="Cox K."/>
            <person name="Korf I."/>
            <person name="Meyers B.C."/>
            <person name="Michelmore R.W."/>
        </authorList>
    </citation>
    <scope>NUCLEOTIDE SEQUENCE [LARGE SCALE GENOMIC DNA]</scope>
    <source>
        <strain evidence="2">cv. Salinas</strain>
        <tissue evidence="1">Seedlings</tissue>
    </source>
</reference>
<proteinExistence type="predicted"/>
<protein>
    <submittedName>
        <fullName evidence="1">Uncharacterized protein</fullName>
    </submittedName>
</protein>
<accession>A0A9R1UH95</accession>
<evidence type="ECO:0000313" key="2">
    <source>
        <dbReference type="Proteomes" id="UP000235145"/>
    </source>
</evidence>
<organism evidence="1 2">
    <name type="scientific">Lactuca sativa</name>
    <name type="common">Garden lettuce</name>
    <dbReference type="NCBI Taxonomy" id="4236"/>
    <lineage>
        <taxon>Eukaryota</taxon>
        <taxon>Viridiplantae</taxon>
        <taxon>Streptophyta</taxon>
        <taxon>Embryophyta</taxon>
        <taxon>Tracheophyta</taxon>
        <taxon>Spermatophyta</taxon>
        <taxon>Magnoliopsida</taxon>
        <taxon>eudicotyledons</taxon>
        <taxon>Gunneridae</taxon>
        <taxon>Pentapetalae</taxon>
        <taxon>asterids</taxon>
        <taxon>campanulids</taxon>
        <taxon>Asterales</taxon>
        <taxon>Asteraceae</taxon>
        <taxon>Cichorioideae</taxon>
        <taxon>Cichorieae</taxon>
        <taxon>Lactucinae</taxon>
        <taxon>Lactuca</taxon>
    </lineage>
</organism>
<evidence type="ECO:0000313" key="1">
    <source>
        <dbReference type="EMBL" id="KAJ0187109.1"/>
    </source>
</evidence>
<gene>
    <name evidence="1" type="ORF">LSAT_V11C900457260</name>
</gene>
<sequence length="121" mass="13518">MGHLIQQVASMTPYQKETGRHVSLASVYSYLRRLLADLALCIVITKTHFQFAGSMAIHSTSSHLCVMSNGPRLPAIWKHMAKEMSTIGRISMLESSTSKSMNLLTFLKRTNRLAVSMHVIL</sequence>
<name>A0A9R1UH95_LACSA</name>
<dbReference type="EMBL" id="NBSK02000009">
    <property type="protein sequence ID" value="KAJ0187109.1"/>
    <property type="molecule type" value="Genomic_DNA"/>
</dbReference>
<keyword evidence="2" id="KW-1185">Reference proteome</keyword>
<comment type="caution">
    <text evidence="1">The sequence shown here is derived from an EMBL/GenBank/DDBJ whole genome shotgun (WGS) entry which is preliminary data.</text>
</comment>
<dbReference type="AlphaFoldDB" id="A0A9R1UH95"/>